<feature type="region of interest" description="Disordered" evidence="1">
    <location>
        <begin position="524"/>
        <end position="545"/>
    </location>
</feature>
<feature type="signal peptide" evidence="2">
    <location>
        <begin position="1"/>
        <end position="25"/>
    </location>
</feature>
<sequence length="545" mass="60065">MSAPHWTKTMRGALLIGVLASLASSAALPSPRGDDGKPTQAQVIILGGGIAGISLARSLITDHNVTDILLLEARDELGGRAHTETLYSNATGQSVTVEKGCNWIQGPGKEPILELAKKWGLQTAPQNYSDVTWYQGLGIEADGAQGHFLDDAEQQEFMAGYDNFLANAPGYSTWRQNNSLVDLSVRVATSIMDWIPVNPLQLAYEYWNIDYTFAQPPEMCSFENAFGQEAGIADQQDDFVIDQRGYKYIFVQEARELFGQDLDDPRLRLSTTVQTIDWSAAESGGDIVVHTDCGSFSAPHVVSTFSVGVLQHQDVHFTPRLPDWKKEAIFTFGMATYQKIFFLYDQQFWGDEQYIVYADPDQRGRYAVWQNINAPGFFPQNTTNNIIMVTATDTFARRNEELSDDEIQAEAFAVLQEIYGADIPQPADILVPRWTLDPLYRGSYSNWPIGALDQHHANLGQPLGSGKVWLHFSGEAMSEDSFGYVQGAWDEGINSANTVAACLAGQCPAAEAFEALTTCAQSGTALTRRGAPTRRGHGRSVRRHA</sequence>
<reference evidence="4" key="1">
    <citation type="submission" date="2023-10" db="EMBL/GenBank/DDBJ databases">
        <authorList>
            <person name="Noh H."/>
        </authorList>
    </citation>
    <scope>NUCLEOTIDE SEQUENCE</scope>
    <source>
        <strain evidence="4">DUCC4014</strain>
    </source>
</reference>
<dbReference type="Gene3D" id="3.90.660.10">
    <property type="match status" value="1"/>
</dbReference>
<keyword evidence="5" id="KW-1185">Reference proteome</keyword>
<proteinExistence type="predicted"/>
<dbReference type="PANTHER" id="PTHR10742:SF313">
    <property type="entry name" value="AMINE OXIDASE"/>
    <property type="match status" value="1"/>
</dbReference>
<dbReference type="SUPFAM" id="SSF51905">
    <property type="entry name" value="FAD/NAD(P)-binding domain"/>
    <property type="match status" value="1"/>
</dbReference>
<evidence type="ECO:0000256" key="2">
    <source>
        <dbReference type="SAM" id="SignalP"/>
    </source>
</evidence>
<gene>
    <name evidence="4" type="primary">PAO</name>
    <name evidence="4" type="ORF">LOC62_02G002718</name>
</gene>
<dbReference type="InterPro" id="IPR050281">
    <property type="entry name" value="Flavin_monoamine_oxidase"/>
</dbReference>
<dbReference type="Pfam" id="PF01593">
    <property type="entry name" value="Amino_oxidase"/>
    <property type="match status" value="1"/>
</dbReference>
<dbReference type="Gene3D" id="3.50.50.60">
    <property type="entry name" value="FAD/NAD(P)-binding domain"/>
    <property type="match status" value="1"/>
</dbReference>
<dbReference type="InterPro" id="IPR002937">
    <property type="entry name" value="Amino_oxidase"/>
</dbReference>
<dbReference type="GO" id="GO:0006598">
    <property type="term" value="P:polyamine catabolic process"/>
    <property type="evidence" value="ECO:0007669"/>
    <property type="project" value="TreeGrafter"/>
</dbReference>
<protein>
    <submittedName>
        <fullName evidence="4">Polyamine oxidase</fullName>
    </submittedName>
</protein>
<dbReference type="AlphaFoldDB" id="A0AAF1BK48"/>
<dbReference type="Proteomes" id="UP000827549">
    <property type="component" value="Chromosome 2"/>
</dbReference>
<accession>A0AAF1BK48</accession>
<name>A0AAF1BK48_9TREE</name>
<dbReference type="RefSeq" id="XP_062625216.1">
    <property type="nucleotide sequence ID" value="XM_062769232.1"/>
</dbReference>
<dbReference type="PANTHER" id="PTHR10742">
    <property type="entry name" value="FLAVIN MONOAMINE OXIDASE"/>
    <property type="match status" value="1"/>
</dbReference>
<dbReference type="GeneID" id="87805965"/>
<feature type="compositionally biased region" description="Basic residues" evidence="1">
    <location>
        <begin position="531"/>
        <end position="545"/>
    </location>
</feature>
<evidence type="ECO:0000259" key="3">
    <source>
        <dbReference type="Pfam" id="PF01593"/>
    </source>
</evidence>
<feature type="domain" description="Amine oxidase" evidence="3">
    <location>
        <begin position="50"/>
        <end position="499"/>
    </location>
</feature>
<organism evidence="4 5">
    <name type="scientific">Vanrija pseudolonga</name>
    <dbReference type="NCBI Taxonomy" id="143232"/>
    <lineage>
        <taxon>Eukaryota</taxon>
        <taxon>Fungi</taxon>
        <taxon>Dikarya</taxon>
        <taxon>Basidiomycota</taxon>
        <taxon>Agaricomycotina</taxon>
        <taxon>Tremellomycetes</taxon>
        <taxon>Trichosporonales</taxon>
        <taxon>Trichosporonaceae</taxon>
        <taxon>Vanrija</taxon>
    </lineage>
</organism>
<keyword evidence="2" id="KW-0732">Signal</keyword>
<evidence type="ECO:0000313" key="5">
    <source>
        <dbReference type="Proteomes" id="UP000827549"/>
    </source>
</evidence>
<dbReference type="EMBL" id="CP086715">
    <property type="protein sequence ID" value="WOO79184.1"/>
    <property type="molecule type" value="Genomic_DNA"/>
</dbReference>
<dbReference type="InterPro" id="IPR036188">
    <property type="entry name" value="FAD/NAD-bd_sf"/>
</dbReference>
<dbReference type="GO" id="GO:0016491">
    <property type="term" value="F:oxidoreductase activity"/>
    <property type="evidence" value="ECO:0007669"/>
    <property type="project" value="InterPro"/>
</dbReference>
<evidence type="ECO:0000313" key="4">
    <source>
        <dbReference type="EMBL" id="WOO79184.1"/>
    </source>
</evidence>
<dbReference type="SUPFAM" id="SSF54373">
    <property type="entry name" value="FAD-linked reductases, C-terminal domain"/>
    <property type="match status" value="1"/>
</dbReference>
<feature type="chain" id="PRO_5042036150" evidence="2">
    <location>
        <begin position="26"/>
        <end position="545"/>
    </location>
</feature>
<evidence type="ECO:0000256" key="1">
    <source>
        <dbReference type="SAM" id="MobiDB-lite"/>
    </source>
</evidence>